<feature type="domain" description="Schlafen AlbA-2" evidence="1">
    <location>
        <begin position="31"/>
        <end position="159"/>
    </location>
</feature>
<name>A0A1X7IIF3_9BACT</name>
<evidence type="ECO:0000313" key="2">
    <source>
        <dbReference type="EMBL" id="SMG14211.1"/>
    </source>
</evidence>
<gene>
    <name evidence="2" type="ORF">SAMN05661096_00658</name>
</gene>
<accession>A0A1X7IIF3</accession>
<dbReference type="GO" id="GO:0003677">
    <property type="term" value="F:DNA binding"/>
    <property type="evidence" value="ECO:0007669"/>
    <property type="project" value="UniProtKB-KW"/>
</dbReference>
<dbReference type="EMBL" id="FXAW01000001">
    <property type="protein sequence ID" value="SMG14211.1"/>
    <property type="molecule type" value="Genomic_DNA"/>
</dbReference>
<proteinExistence type="predicted"/>
<dbReference type="Pfam" id="PF04326">
    <property type="entry name" value="SLFN_AlbA_2"/>
    <property type="match status" value="1"/>
</dbReference>
<keyword evidence="3" id="KW-1185">Reference proteome</keyword>
<keyword evidence="2" id="KW-0238">DNA-binding</keyword>
<dbReference type="Gene3D" id="3.30.950.30">
    <property type="entry name" value="Schlafen, AAA domain"/>
    <property type="match status" value="1"/>
</dbReference>
<dbReference type="STRING" id="1028.SAMN05661096_00658"/>
<protein>
    <submittedName>
        <fullName evidence="2">Putative DNA-binding domain-containing protein</fullName>
    </submittedName>
</protein>
<dbReference type="InterPro" id="IPR007421">
    <property type="entry name" value="Schlafen_AlbA_2_dom"/>
</dbReference>
<sequence length="257" mass="30061">MIAIKESFAKILEQPDRVAFRDLMKSNFGELNYIDFKAEWIDSDKTARHILAMANSGGGIIVLGVSEEDGEIEPRGLNKIKDKADVTNSLNKFLPNNLEYEILDFTYKESEYDKLKGLKFQLILITDLPRYIPFLSRSESSTIKKDQIYIRRGTQSIQANYEELQKLFNRRIESEYDSTSEKELEEHLAQLKTLYKQIKKHFNISTIDIPEDELKEIFEEQEAFRSKNKNYPDEGFDEFVLKLITIKKELIISQIKK</sequence>
<dbReference type="Proteomes" id="UP000193804">
    <property type="component" value="Unassembled WGS sequence"/>
</dbReference>
<evidence type="ECO:0000259" key="1">
    <source>
        <dbReference type="Pfam" id="PF04326"/>
    </source>
</evidence>
<dbReference type="InterPro" id="IPR038461">
    <property type="entry name" value="Schlafen_AlbA_2_dom_sf"/>
</dbReference>
<evidence type="ECO:0000313" key="3">
    <source>
        <dbReference type="Proteomes" id="UP000193804"/>
    </source>
</evidence>
<organism evidence="2 3">
    <name type="scientific">Marivirga sericea</name>
    <dbReference type="NCBI Taxonomy" id="1028"/>
    <lineage>
        <taxon>Bacteria</taxon>
        <taxon>Pseudomonadati</taxon>
        <taxon>Bacteroidota</taxon>
        <taxon>Cytophagia</taxon>
        <taxon>Cytophagales</taxon>
        <taxon>Marivirgaceae</taxon>
        <taxon>Marivirga</taxon>
    </lineage>
</organism>
<dbReference type="RefSeq" id="WP_176223694.1">
    <property type="nucleotide sequence ID" value="NZ_FXAW01000001.1"/>
</dbReference>
<dbReference type="AlphaFoldDB" id="A0A1X7IIF3"/>
<reference evidence="3" key="1">
    <citation type="submission" date="2017-04" db="EMBL/GenBank/DDBJ databases">
        <authorList>
            <person name="Varghese N."/>
            <person name="Submissions S."/>
        </authorList>
    </citation>
    <scope>NUCLEOTIDE SEQUENCE [LARGE SCALE GENOMIC DNA]</scope>
    <source>
        <strain evidence="3">DSM 4125</strain>
    </source>
</reference>